<dbReference type="Gene3D" id="3.60.15.10">
    <property type="entry name" value="Ribonuclease Z/Hydroxyacylglutathione hydrolase-like"/>
    <property type="match status" value="1"/>
</dbReference>
<proteinExistence type="predicted"/>
<dbReference type="KEGG" id="wcp:H9Q76_06450"/>
<dbReference type="InterPro" id="IPR001279">
    <property type="entry name" value="Metallo-B-lactamas"/>
</dbReference>
<accession>A0A7G9FQS7</accession>
<dbReference type="GO" id="GO:0016787">
    <property type="term" value="F:hydrolase activity"/>
    <property type="evidence" value="ECO:0007669"/>
    <property type="project" value="UniProtKB-KW"/>
</dbReference>
<organism evidence="2 3">
    <name type="scientific">Wujia chipingensis</name>
    <dbReference type="NCBI Taxonomy" id="2763670"/>
    <lineage>
        <taxon>Bacteria</taxon>
        <taxon>Bacillati</taxon>
        <taxon>Bacillota</taxon>
        <taxon>Clostridia</taxon>
        <taxon>Lachnospirales</taxon>
        <taxon>Lachnospiraceae</taxon>
        <taxon>Wujia</taxon>
    </lineage>
</organism>
<dbReference type="InterPro" id="IPR036866">
    <property type="entry name" value="RibonucZ/Hydroxyglut_hydro"/>
</dbReference>
<evidence type="ECO:0000259" key="1">
    <source>
        <dbReference type="SMART" id="SM00849"/>
    </source>
</evidence>
<keyword evidence="3" id="KW-1185">Reference proteome</keyword>
<evidence type="ECO:0000313" key="2">
    <source>
        <dbReference type="EMBL" id="QNM00909.1"/>
    </source>
</evidence>
<protein>
    <submittedName>
        <fullName evidence="2">MBL fold metallo-hydrolase</fullName>
    </submittedName>
</protein>
<dbReference type="PANTHER" id="PTHR47619">
    <property type="entry name" value="METALLO-HYDROLASE YYCJ-RELATED"/>
    <property type="match status" value="1"/>
</dbReference>
<reference evidence="2 3" key="1">
    <citation type="submission" date="2020-08" db="EMBL/GenBank/DDBJ databases">
        <authorList>
            <person name="Liu C."/>
            <person name="Sun Q."/>
        </authorList>
    </citation>
    <scope>NUCLEOTIDE SEQUENCE [LARGE SCALE GENOMIC DNA]</scope>
    <source>
        <strain evidence="2 3">NSJ-4</strain>
    </source>
</reference>
<dbReference type="InterPro" id="IPR052533">
    <property type="entry name" value="WalJ/YycJ-like"/>
</dbReference>
<dbReference type="PANTHER" id="PTHR47619:SF1">
    <property type="entry name" value="EXODEOXYRIBONUCLEASE WALJ"/>
    <property type="match status" value="1"/>
</dbReference>
<name>A0A7G9FQS7_9FIRM</name>
<sequence>MKMMTIASGSSGNCTYVGSENTGILVDVGVSKKKILDALQDVDRTFADINGIVITHEHIDHIRGLGVISRAYGIPIYATEATIEEIKYTTSLGTLDYGLFHSIQPDEPFMVGNIEILAHSTWHDAADPVCYSLLCDGRKIAVATDMGGYDGYMIQALKDADALLVEANHDIRMLQVGPYPYSTKQRILSSYGHLCNEAGGKLIRDVLNDHIKTIFLGHLSKENNLPELAYAAVAAELEGNPFTDDVRDFHLQVANRDTHSALLDI</sequence>
<gene>
    <name evidence="2" type="ORF">H9Q76_06450</name>
</gene>
<dbReference type="SMART" id="SM00849">
    <property type="entry name" value="Lactamase_B"/>
    <property type="match status" value="1"/>
</dbReference>
<dbReference type="EMBL" id="CP060632">
    <property type="protein sequence ID" value="QNM00909.1"/>
    <property type="molecule type" value="Genomic_DNA"/>
</dbReference>
<keyword evidence="2" id="KW-0378">Hydrolase</keyword>
<dbReference type="AlphaFoldDB" id="A0A7G9FQS7"/>
<dbReference type="Proteomes" id="UP000515819">
    <property type="component" value="Chromosome"/>
</dbReference>
<dbReference type="SUPFAM" id="SSF56281">
    <property type="entry name" value="Metallo-hydrolase/oxidoreductase"/>
    <property type="match status" value="1"/>
</dbReference>
<evidence type="ECO:0000313" key="3">
    <source>
        <dbReference type="Proteomes" id="UP000515819"/>
    </source>
</evidence>
<feature type="domain" description="Metallo-beta-lactamase" evidence="1">
    <location>
        <begin position="11"/>
        <end position="169"/>
    </location>
</feature>
<dbReference type="RefSeq" id="WP_021985567.1">
    <property type="nucleotide sequence ID" value="NZ_CP060632.1"/>
</dbReference>
<dbReference type="Pfam" id="PF12706">
    <property type="entry name" value="Lactamase_B_2"/>
    <property type="match status" value="1"/>
</dbReference>